<reference evidence="4 5" key="1">
    <citation type="submission" date="2016-11" db="EMBL/GenBank/DDBJ databases">
        <authorList>
            <person name="Varghese N."/>
            <person name="Submissions S."/>
        </authorList>
    </citation>
    <scope>NUCLEOTIDE SEQUENCE [LARGE SCALE GENOMIC DNA]</scope>
    <source>
        <strain evidence="4 5">DSM 22613</strain>
    </source>
</reference>
<comment type="caution">
    <text evidence="4">The sequence shown here is derived from an EMBL/GenBank/DDBJ whole genome shotgun (WGS) entry which is preliminary data.</text>
</comment>
<dbReference type="Proteomes" id="UP000184105">
    <property type="component" value="Unassembled WGS sequence"/>
</dbReference>
<dbReference type="AlphaFoldDB" id="A0AAX2F2J1"/>
<dbReference type="SUPFAM" id="SSF52540">
    <property type="entry name" value="P-loop containing nucleoside triphosphate hydrolases"/>
    <property type="match status" value="1"/>
</dbReference>
<evidence type="ECO:0000259" key="3">
    <source>
        <dbReference type="Pfam" id="PF06414"/>
    </source>
</evidence>
<keyword evidence="2" id="KW-0067">ATP-binding</keyword>
<dbReference type="Pfam" id="PF06414">
    <property type="entry name" value="Zeta_toxin"/>
    <property type="match status" value="1"/>
</dbReference>
<keyword evidence="5" id="KW-1185">Reference proteome</keyword>
<dbReference type="GO" id="GO:0005524">
    <property type="term" value="F:ATP binding"/>
    <property type="evidence" value="ECO:0007669"/>
    <property type="project" value="UniProtKB-KW"/>
</dbReference>
<evidence type="ECO:0000313" key="4">
    <source>
        <dbReference type="EMBL" id="SHF74066.1"/>
    </source>
</evidence>
<gene>
    <name evidence="4" type="ORF">SAMN05444364_10767</name>
</gene>
<dbReference type="Gene3D" id="3.40.50.300">
    <property type="entry name" value="P-loop containing nucleotide triphosphate hydrolases"/>
    <property type="match status" value="1"/>
</dbReference>
<protein>
    <submittedName>
        <fullName evidence="4">Predicted ABC-type ATPase</fullName>
    </submittedName>
</protein>
<evidence type="ECO:0000313" key="5">
    <source>
        <dbReference type="Proteomes" id="UP000184105"/>
    </source>
</evidence>
<dbReference type="InterPro" id="IPR010488">
    <property type="entry name" value="Zeta_toxin_domain"/>
</dbReference>
<feature type="domain" description="Zeta toxin" evidence="3">
    <location>
        <begin position="7"/>
        <end position="136"/>
    </location>
</feature>
<dbReference type="InterPro" id="IPR027417">
    <property type="entry name" value="P-loop_NTPase"/>
</dbReference>
<name>A0AAX2F2J1_9BACT</name>
<evidence type="ECO:0000256" key="1">
    <source>
        <dbReference type="ARBA" id="ARBA00022741"/>
    </source>
</evidence>
<organism evidence="4 5">
    <name type="scientific">Prevotella scopos JCM 17725</name>
    <dbReference type="NCBI Taxonomy" id="1236518"/>
    <lineage>
        <taxon>Bacteria</taxon>
        <taxon>Pseudomonadati</taxon>
        <taxon>Bacteroidota</taxon>
        <taxon>Bacteroidia</taxon>
        <taxon>Bacteroidales</taxon>
        <taxon>Prevotellaceae</taxon>
        <taxon>Prevotella</taxon>
    </lineage>
</organism>
<proteinExistence type="predicted"/>
<dbReference type="GO" id="GO:0016301">
    <property type="term" value="F:kinase activity"/>
    <property type="evidence" value="ECO:0007669"/>
    <property type="project" value="InterPro"/>
</dbReference>
<keyword evidence="1" id="KW-0547">Nucleotide-binding</keyword>
<dbReference type="EMBL" id="FQWA01000007">
    <property type="protein sequence ID" value="SHF74066.1"/>
    <property type="molecule type" value="Genomic_DNA"/>
</dbReference>
<accession>A0AAX2F2J1</accession>
<dbReference type="PANTHER" id="PTHR39206">
    <property type="entry name" value="SLL8004 PROTEIN"/>
    <property type="match status" value="1"/>
</dbReference>
<sequence>MHRMVKHLYIIAGCNGAGKTTASMTILPKTLLVKEFVNADEIAKGLSPLNPEGAAIEAGRLMLQRIDYLLNKDESFSIETTLATRSYIKLIEKAHQRGFVVNLLFFWLPSPELASIRVTERVRNGGHNIPKDTIYRRYVLGISNLFNLFMNKVDIWSIYDNSIQPKERIAFGGNSIRTRISNEVKFRKIRSYVK</sequence>
<evidence type="ECO:0000256" key="2">
    <source>
        <dbReference type="ARBA" id="ARBA00022840"/>
    </source>
</evidence>
<dbReference type="PANTHER" id="PTHR39206:SF1">
    <property type="entry name" value="SLL8004 PROTEIN"/>
    <property type="match status" value="1"/>
</dbReference>